<gene>
    <name evidence="8" type="ORF">SELMODRAFT_182638</name>
</gene>
<dbReference type="PANTHER" id="PTHR31326">
    <property type="entry name" value="PROTEIN CLT2, CHLOROPLASTIC"/>
    <property type="match status" value="1"/>
</dbReference>
<dbReference type="SUPFAM" id="SSF103481">
    <property type="entry name" value="Multidrug resistance efflux transporter EmrE"/>
    <property type="match status" value="1"/>
</dbReference>
<feature type="transmembrane region" description="Helical" evidence="7">
    <location>
        <begin position="139"/>
        <end position="159"/>
    </location>
</feature>
<dbReference type="OMA" id="KEPIAPW"/>
<feature type="transmembrane region" description="Helical" evidence="7">
    <location>
        <begin position="107"/>
        <end position="127"/>
    </location>
</feature>
<evidence type="ECO:0000256" key="5">
    <source>
        <dbReference type="ARBA" id="ARBA00022989"/>
    </source>
</evidence>
<reference evidence="8 9" key="1">
    <citation type="journal article" date="2011" name="Science">
        <title>The Selaginella genome identifies genetic changes associated with the evolution of vascular plants.</title>
        <authorList>
            <person name="Banks J.A."/>
            <person name="Nishiyama T."/>
            <person name="Hasebe M."/>
            <person name="Bowman J.L."/>
            <person name="Gribskov M."/>
            <person name="dePamphilis C."/>
            <person name="Albert V.A."/>
            <person name="Aono N."/>
            <person name="Aoyama T."/>
            <person name="Ambrose B.A."/>
            <person name="Ashton N.W."/>
            <person name="Axtell M.J."/>
            <person name="Barker E."/>
            <person name="Barker M.S."/>
            <person name="Bennetzen J.L."/>
            <person name="Bonawitz N.D."/>
            <person name="Chapple C."/>
            <person name="Cheng C."/>
            <person name="Correa L.G."/>
            <person name="Dacre M."/>
            <person name="DeBarry J."/>
            <person name="Dreyer I."/>
            <person name="Elias M."/>
            <person name="Engstrom E.M."/>
            <person name="Estelle M."/>
            <person name="Feng L."/>
            <person name="Finet C."/>
            <person name="Floyd S.K."/>
            <person name="Frommer W.B."/>
            <person name="Fujita T."/>
            <person name="Gramzow L."/>
            <person name="Gutensohn M."/>
            <person name="Harholt J."/>
            <person name="Hattori M."/>
            <person name="Heyl A."/>
            <person name="Hirai T."/>
            <person name="Hiwatashi Y."/>
            <person name="Ishikawa M."/>
            <person name="Iwata M."/>
            <person name="Karol K.G."/>
            <person name="Koehler B."/>
            <person name="Kolukisaoglu U."/>
            <person name="Kubo M."/>
            <person name="Kurata T."/>
            <person name="Lalonde S."/>
            <person name="Li K."/>
            <person name="Li Y."/>
            <person name="Litt A."/>
            <person name="Lyons E."/>
            <person name="Manning G."/>
            <person name="Maruyama T."/>
            <person name="Michael T.P."/>
            <person name="Mikami K."/>
            <person name="Miyazaki S."/>
            <person name="Morinaga S."/>
            <person name="Murata T."/>
            <person name="Mueller-Roeber B."/>
            <person name="Nelson D.R."/>
            <person name="Obara M."/>
            <person name="Oguri Y."/>
            <person name="Olmstead R.G."/>
            <person name="Onodera N."/>
            <person name="Petersen B.L."/>
            <person name="Pils B."/>
            <person name="Prigge M."/>
            <person name="Rensing S.A."/>
            <person name="Riano-Pachon D.M."/>
            <person name="Roberts A.W."/>
            <person name="Sato Y."/>
            <person name="Scheller H.V."/>
            <person name="Schulz B."/>
            <person name="Schulz C."/>
            <person name="Shakirov E.V."/>
            <person name="Shibagaki N."/>
            <person name="Shinohara N."/>
            <person name="Shippen D.E."/>
            <person name="Soerensen I."/>
            <person name="Sotooka R."/>
            <person name="Sugimoto N."/>
            <person name="Sugita M."/>
            <person name="Sumikawa N."/>
            <person name="Tanurdzic M."/>
            <person name="Theissen G."/>
            <person name="Ulvskov P."/>
            <person name="Wakazuki S."/>
            <person name="Weng J.K."/>
            <person name="Willats W.W."/>
            <person name="Wipf D."/>
            <person name="Wolf P.G."/>
            <person name="Yang L."/>
            <person name="Zimmer A.D."/>
            <person name="Zhu Q."/>
            <person name="Mitros T."/>
            <person name="Hellsten U."/>
            <person name="Loque D."/>
            <person name="Otillar R."/>
            <person name="Salamov A."/>
            <person name="Schmutz J."/>
            <person name="Shapiro H."/>
            <person name="Lindquist E."/>
            <person name="Lucas S."/>
            <person name="Rokhsar D."/>
            <person name="Grigoriev I.V."/>
        </authorList>
    </citation>
    <scope>NUCLEOTIDE SEQUENCE [LARGE SCALE GENOMIC DNA]</scope>
</reference>
<feature type="transmembrane region" description="Helical" evidence="7">
    <location>
        <begin position="356"/>
        <end position="376"/>
    </location>
</feature>
<feature type="transmembrane region" description="Helical" evidence="7">
    <location>
        <begin position="229"/>
        <end position="249"/>
    </location>
</feature>
<dbReference type="InParanoid" id="D8STX4"/>
<dbReference type="OrthoDB" id="416555at2759"/>
<comment type="subcellular location">
    <subcellularLocation>
        <location evidence="1">Membrane</location>
        <topology evidence="1">Multi-pass membrane protein</topology>
    </subcellularLocation>
</comment>
<comment type="similarity">
    <text evidence="2">Belongs to the CRT-like transporter family.</text>
</comment>
<dbReference type="AlphaFoldDB" id="D8STX4"/>
<feature type="transmembrane region" description="Helical" evidence="7">
    <location>
        <begin position="261"/>
        <end position="280"/>
    </location>
</feature>
<name>D8STX4_SELML</name>
<evidence type="ECO:0000313" key="9">
    <source>
        <dbReference type="Proteomes" id="UP000001514"/>
    </source>
</evidence>
<dbReference type="STRING" id="88036.D8STX4"/>
<organism evidence="9">
    <name type="scientific">Selaginella moellendorffii</name>
    <name type="common">Spikemoss</name>
    <dbReference type="NCBI Taxonomy" id="88036"/>
    <lineage>
        <taxon>Eukaryota</taxon>
        <taxon>Viridiplantae</taxon>
        <taxon>Streptophyta</taxon>
        <taxon>Embryophyta</taxon>
        <taxon>Tracheophyta</taxon>
        <taxon>Lycopodiopsida</taxon>
        <taxon>Selaginellales</taxon>
        <taxon>Selaginellaceae</taxon>
        <taxon>Selaginella</taxon>
    </lineage>
</organism>
<keyword evidence="5 7" id="KW-1133">Transmembrane helix</keyword>
<evidence type="ECO:0000256" key="7">
    <source>
        <dbReference type="SAM" id="Phobius"/>
    </source>
</evidence>
<feature type="transmembrane region" description="Helical" evidence="7">
    <location>
        <begin position="415"/>
        <end position="433"/>
    </location>
</feature>
<proteinExistence type="inferred from homology"/>
<protein>
    <recommendedName>
        <fullName evidence="10">EamA domain-containing protein</fullName>
    </recommendedName>
</protein>
<dbReference type="EMBL" id="GL377641">
    <property type="protein sequence ID" value="EFJ12151.1"/>
    <property type="molecule type" value="Genomic_DNA"/>
</dbReference>
<keyword evidence="4 7" id="KW-0812">Transmembrane</keyword>
<evidence type="ECO:0000256" key="6">
    <source>
        <dbReference type="ARBA" id="ARBA00023136"/>
    </source>
</evidence>
<dbReference type="GO" id="GO:0016020">
    <property type="term" value="C:membrane"/>
    <property type="evidence" value="ECO:0007669"/>
    <property type="project" value="UniProtKB-SubCell"/>
</dbReference>
<dbReference type="eggNOG" id="ENOG502QR5M">
    <property type="taxonomic scope" value="Eukaryota"/>
</dbReference>
<dbReference type="InterPro" id="IPR013936">
    <property type="entry name" value="CRT-like"/>
</dbReference>
<sequence>MMSAAKLAAADRSMARELAIAEAPPCRRCFPPPRNVHSIISCSLSVRRRQRSAALVVSSSQFSHESRHRNRRKDSQIAEVNASYADSHLIDEEEILMAGRSISRRSFKIITAGILTVVLAVSNKVLYKMALIPLREYPFFLAQVNTFGYVLVYSSILLARYRSGAVTAKMLALPKSWFIVLGALEALGLATGMAAAAVLSGAIIPVLAQAYLVWQLLLSSAFLKKKYTFGQIFGCLLVLAGVILVVSSGAGSESAVQSAGYFWPLVMVVSSGFSAGGSIIKEFLFRNAAHHSEGRSVDLFVVNTLGSSFQALFVFLLLPVLSNMRGIPFSQLPQYLLDGSACFFNIGGSGCHGAPLIPLLYVAVNLAFNISALNLLKLSSAVVSSLCTTLAVPASIWMFTLPLPLLGHPASITPGLYRGATTLVLGLVVYNFFAVDRKNKEQ</sequence>
<dbReference type="GO" id="GO:0034635">
    <property type="term" value="P:glutathione transport"/>
    <property type="evidence" value="ECO:0000318"/>
    <property type="project" value="GO_Central"/>
</dbReference>
<dbReference type="HOGENOM" id="CLU_038989_2_1_1"/>
<keyword evidence="3" id="KW-0813">Transport</keyword>
<dbReference type="FunCoup" id="D8STX4">
    <property type="interactions" value="775"/>
</dbReference>
<evidence type="ECO:0000256" key="2">
    <source>
        <dbReference type="ARBA" id="ARBA00006690"/>
    </source>
</evidence>
<feature type="transmembrane region" description="Helical" evidence="7">
    <location>
        <begin position="383"/>
        <end position="403"/>
    </location>
</feature>
<keyword evidence="6 7" id="KW-0472">Membrane</keyword>
<evidence type="ECO:0008006" key="10">
    <source>
        <dbReference type="Google" id="ProtNLM"/>
    </source>
</evidence>
<dbReference type="PANTHER" id="PTHR31326:SF1">
    <property type="entry name" value="PROTEIN CLT2, CHLOROPLASTIC"/>
    <property type="match status" value="1"/>
</dbReference>
<dbReference type="Pfam" id="PF08627">
    <property type="entry name" value="CRT-like"/>
    <property type="match status" value="1"/>
</dbReference>
<accession>D8STX4</accession>
<dbReference type="GO" id="GO:0022857">
    <property type="term" value="F:transmembrane transporter activity"/>
    <property type="evidence" value="ECO:0000318"/>
    <property type="project" value="GO_Central"/>
</dbReference>
<evidence type="ECO:0000256" key="1">
    <source>
        <dbReference type="ARBA" id="ARBA00004141"/>
    </source>
</evidence>
<feature type="transmembrane region" description="Helical" evidence="7">
    <location>
        <begin position="171"/>
        <end position="190"/>
    </location>
</feature>
<dbReference type="Proteomes" id="UP000001514">
    <property type="component" value="Unassembled WGS sequence"/>
</dbReference>
<evidence type="ECO:0000256" key="4">
    <source>
        <dbReference type="ARBA" id="ARBA00022692"/>
    </source>
</evidence>
<evidence type="ECO:0000256" key="3">
    <source>
        <dbReference type="ARBA" id="ARBA00022448"/>
    </source>
</evidence>
<evidence type="ECO:0000313" key="8">
    <source>
        <dbReference type="EMBL" id="EFJ12151.1"/>
    </source>
</evidence>
<dbReference type="KEGG" id="smo:SELMODRAFT_182638"/>
<feature type="transmembrane region" description="Helical" evidence="7">
    <location>
        <begin position="196"/>
        <end position="217"/>
    </location>
</feature>
<dbReference type="Gramene" id="EFJ12151">
    <property type="protein sequence ID" value="EFJ12151"/>
    <property type="gene ID" value="SELMODRAFT_182638"/>
</dbReference>
<keyword evidence="9" id="KW-1185">Reference proteome</keyword>
<feature type="transmembrane region" description="Helical" evidence="7">
    <location>
        <begin position="300"/>
        <end position="321"/>
    </location>
</feature>
<dbReference type="InterPro" id="IPR037185">
    <property type="entry name" value="EmrE-like"/>
</dbReference>